<reference evidence="2" key="1">
    <citation type="submission" date="2016-06" db="EMBL/GenBank/DDBJ databases">
        <title>Parallel loss of symbiosis genes in relatives of nitrogen-fixing non-legume Parasponia.</title>
        <authorList>
            <person name="Van Velzen R."/>
            <person name="Holmer R."/>
            <person name="Bu F."/>
            <person name="Rutten L."/>
            <person name="Van Zeijl A."/>
            <person name="Liu W."/>
            <person name="Santuari L."/>
            <person name="Cao Q."/>
            <person name="Sharma T."/>
            <person name="Shen D."/>
            <person name="Roswanjaya Y."/>
            <person name="Wardhani T."/>
            <person name="Kalhor M.S."/>
            <person name="Jansen J."/>
            <person name="Van den Hoogen J."/>
            <person name="Gungor B."/>
            <person name="Hartog M."/>
            <person name="Hontelez J."/>
            <person name="Verver J."/>
            <person name="Yang W.-C."/>
            <person name="Schijlen E."/>
            <person name="Repin R."/>
            <person name="Schilthuizen M."/>
            <person name="Schranz E."/>
            <person name="Heidstra R."/>
            <person name="Miyata K."/>
            <person name="Fedorova E."/>
            <person name="Kohlen W."/>
            <person name="Bisseling T."/>
            <person name="Smit S."/>
            <person name="Geurts R."/>
        </authorList>
    </citation>
    <scope>NUCLEOTIDE SEQUENCE [LARGE SCALE GENOMIC DNA]</scope>
    <source>
        <strain evidence="2">cv. WU1-14</strain>
    </source>
</reference>
<proteinExistence type="predicted"/>
<evidence type="ECO:0000313" key="1">
    <source>
        <dbReference type="EMBL" id="PON31397.1"/>
    </source>
</evidence>
<organism evidence="1 2">
    <name type="scientific">Parasponia andersonii</name>
    <name type="common">Sponia andersonii</name>
    <dbReference type="NCBI Taxonomy" id="3476"/>
    <lineage>
        <taxon>Eukaryota</taxon>
        <taxon>Viridiplantae</taxon>
        <taxon>Streptophyta</taxon>
        <taxon>Embryophyta</taxon>
        <taxon>Tracheophyta</taxon>
        <taxon>Spermatophyta</taxon>
        <taxon>Magnoliopsida</taxon>
        <taxon>eudicotyledons</taxon>
        <taxon>Gunneridae</taxon>
        <taxon>Pentapetalae</taxon>
        <taxon>rosids</taxon>
        <taxon>fabids</taxon>
        <taxon>Rosales</taxon>
        <taxon>Cannabaceae</taxon>
        <taxon>Parasponia</taxon>
    </lineage>
</organism>
<protein>
    <submittedName>
        <fullName evidence="1">Uncharacterized protein</fullName>
    </submittedName>
</protein>
<evidence type="ECO:0000313" key="2">
    <source>
        <dbReference type="Proteomes" id="UP000237105"/>
    </source>
</evidence>
<gene>
    <name evidence="1" type="ORF">PanWU01x14_370230</name>
</gene>
<feature type="non-terminal residue" evidence="1">
    <location>
        <position position="1"/>
    </location>
</feature>
<comment type="caution">
    <text evidence="1">The sequence shown here is derived from an EMBL/GenBank/DDBJ whole genome shotgun (WGS) entry which is preliminary data.</text>
</comment>
<dbReference type="OrthoDB" id="1192893at2759"/>
<dbReference type="Proteomes" id="UP000237105">
    <property type="component" value="Unassembled WGS sequence"/>
</dbReference>
<accession>A0A2P5A4C7</accession>
<name>A0A2P5A4C7_PARAD</name>
<dbReference type="AlphaFoldDB" id="A0A2P5A4C7"/>
<keyword evidence="2" id="KW-1185">Reference proteome</keyword>
<dbReference type="EMBL" id="JXTB01001072">
    <property type="protein sequence ID" value="PON31397.1"/>
    <property type="molecule type" value="Genomic_DNA"/>
</dbReference>
<sequence>KQERYSWSRRHERGGERGQCTSNEDLVRIIEAYIKEIFYSSNPRKEDISAATRHIRPKVTNDTNLSFTAPYSEDEIRQALFSMGSTKAPWVDGFRRIFYQKH</sequence>